<proteinExistence type="predicted"/>
<dbReference type="NCBIfam" id="TIGR00756">
    <property type="entry name" value="PPR"/>
    <property type="match status" value="2"/>
</dbReference>
<feature type="repeat" description="PPR" evidence="2">
    <location>
        <begin position="106"/>
        <end position="140"/>
    </location>
</feature>
<evidence type="ECO:0000313" key="3">
    <source>
        <dbReference type="EMBL" id="KAF5183684.1"/>
    </source>
</evidence>
<dbReference type="Pfam" id="PF13812">
    <property type="entry name" value="PPR_3"/>
    <property type="match status" value="1"/>
</dbReference>
<dbReference type="FunFam" id="1.25.40.10:FF:000090">
    <property type="entry name" value="Pentatricopeptide repeat-containing protein, chloroplastic"/>
    <property type="match status" value="1"/>
</dbReference>
<dbReference type="EMBL" id="JABWDY010033077">
    <property type="protein sequence ID" value="KAF5183684.1"/>
    <property type="molecule type" value="Genomic_DNA"/>
</dbReference>
<dbReference type="PROSITE" id="PS51375">
    <property type="entry name" value="PPR"/>
    <property type="match status" value="3"/>
</dbReference>
<gene>
    <name evidence="3" type="ORF">FRX31_026731</name>
</gene>
<dbReference type="Gene3D" id="1.25.40.10">
    <property type="entry name" value="Tetratricopeptide repeat domain"/>
    <property type="match status" value="3"/>
</dbReference>
<accession>A0A7J6VF06</accession>
<evidence type="ECO:0000256" key="1">
    <source>
        <dbReference type="ARBA" id="ARBA00022737"/>
    </source>
</evidence>
<dbReference type="AlphaFoldDB" id="A0A7J6VF06"/>
<keyword evidence="4" id="KW-1185">Reference proteome</keyword>
<dbReference type="Proteomes" id="UP000554482">
    <property type="component" value="Unassembled WGS sequence"/>
</dbReference>
<keyword evidence="1" id="KW-0677">Repeat</keyword>
<protein>
    <submittedName>
        <fullName evidence="3">Pentatricopeptide repeat-containing protein</fullName>
    </submittedName>
</protein>
<organism evidence="3 4">
    <name type="scientific">Thalictrum thalictroides</name>
    <name type="common">Rue-anemone</name>
    <name type="synonym">Anemone thalictroides</name>
    <dbReference type="NCBI Taxonomy" id="46969"/>
    <lineage>
        <taxon>Eukaryota</taxon>
        <taxon>Viridiplantae</taxon>
        <taxon>Streptophyta</taxon>
        <taxon>Embryophyta</taxon>
        <taxon>Tracheophyta</taxon>
        <taxon>Spermatophyta</taxon>
        <taxon>Magnoliopsida</taxon>
        <taxon>Ranunculales</taxon>
        <taxon>Ranunculaceae</taxon>
        <taxon>Thalictroideae</taxon>
        <taxon>Thalictrum</taxon>
    </lineage>
</organism>
<dbReference type="PANTHER" id="PTHR47926:SF490">
    <property type="entry name" value="REPEAT-LIKE SUPERFAMILY PROTEIN, PUTATIVE-RELATED"/>
    <property type="match status" value="1"/>
</dbReference>
<comment type="caution">
    <text evidence="3">The sequence shown here is derived from an EMBL/GenBank/DDBJ whole genome shotgun (WGS) entry which is preliminary data.</text>
</comment>
<sequence length="300" mass="33794">MPQRDVVSWTILIEGNKNVGKFDNAHLVFQRMLYSGVLPNRVTMVNVLSLCASSGMLSIGVWIHDYIRERGWELDVILGTSLIDMYAKCGKIEKGLRVFHSMNEKNVSTWNSLINGLALGKGGEEAMQCFSLMELEGIMPDEVTLLGVLSACSHSGMVQTGRKYFYSMVNGKYGFQPSIKHFGCMIGMLARAGCLDEAFKLIETMPFKPTKSMWGAMHTGCRLQGSLELCEFTAWKLIELEPEIAAYYASLSNLYAEMGRWSDVEKVRKLMKERKLVKDVGYSFVEVQEHKKQDYVSFAA</sequence>
<dbReference type="InterPro" id="IPR002885">
    <property type="entry name" value="PPR_rpt"/>
</dbReference>
<evidence type="ECO:0000313" key="4">
    <source>
        <dbReference type="Proteomes" id="UP000554482"/>
    </source>
</evidence>
<dbReference type="PANTHER" id="PTHR47926">
    <property type="entry name" value="PENTATRICOPEPTIDE REPEAT-CONTAINING PROTEIN"/>
    <property type="match status" value="1"/>
</dbReference>
<dbReference type="Pfam" id="PF20431">
    <property type="entry name" value="E_motif"/>
    <property type="match status" value="1"/>
</dbReference>
<name>A0A7J6VF06_THATH</name>
<dbReference type="InterPro" id="IPR046960">
    <property type="entry name" value="PPR_At4g14850-like_plant"/>
</dbReference>
<reference evidence="3 4" key="1">
    <citation type="submission" date="2020-06" db="EMBL/GenBank/DDBJ databases">
        <title>Transcriptomic and genomic resources for Thalictrum thalictroides and T. hernandezii: Facilitating candidate gene discovery in an emerging model plant lineage.</title>
        <authorList>
            <person name="Arias T."/>
            <person name="Riano-Pachon D.M."/>
            <person name="Di Stilio V.S."/>
        </authorList>
    </citation>
    <scope>NUCLEOTIDE SEQUENCE [LARGE SCALE GENOMIC DNA]</scope>
    <source>
        <strain evidence="4">cv. WT478/WT964</strain>
        <tissue evidence="3">Leaves</tissue>
    </source>
</reference>
<feature type="repeat" description="PPR" evidence="2">
    <location>
        <begin position="5"/>
        <end position="39"/>
    </location>
</feature>
<dbReference type="GO" id="GO:0003723">
    <property type="term" value="F:RNA binding"/>
    <property type="evidence" value="ECO:0007669"/>
    <property type="project" value="InterPro"/>
</dbReference>
<evidence type="ECO:0000256" key="2">
    <source>
        <dbReference type="PROSITE-ProRule" id="PRU00708"/>
    </source>
</evidence>
<dbReference type="Pfam" id="PF01535">
    <property type="entry name" value="PPR"/>
    <property type="match status" value="1"/>
</dbReference>
<dbReference type="InterPro" id="IPR011990">
    <property type="entry name" value="TPR-like_helical_dom_sf"/>
</dbReference>
<dbReference type="OrthoDB" id="1877720at2759"/>
<dbReference type="Pfam" id="PF13041">
    <property type="entry name" value="PPR_2"/>
    <property type="match status" value="1"/>
</dbReference>
<dbReference type="GO" id="GO:0009451">
    <property type="term" value="P:RNA modification"/>
    <property type="evidence" value="ECO:0007669"/>
    <property type="project" value="InterPro"/>
</dbReference>
<dbReference type="InterPro" id="IPR046848">
    <property type="entry name" value="E_motif"/>
</dbReference>
<feature type="repeat" description="PPR" evidence="2">
    <location>
        <begin position="75"/>
        <end position="105"/>
    </location>
</feature>